<keyword evidence="5" id="KW-0808">Transferase</keyword>
<dbReference type="PROSITE" id="PS51165">
    <property type="entry name" value="THUMP"/>
    <property type="match status" value="1"/>
</dbReference>
<dbReference type="GO" id="GO:0006355">
    <property type="term" value="P:regulation of DNA-templated transcription"/>
    <property type="evidence" value="ECO:0007669"/>
    <property type="project" value="InterPro"/>
</dbReference>
<dbReference type="InterPro" id="IPR029063">
    <property type="entry name" value="SAM-dependent_MTases_sf"/>
</dbReference>
<protein>
    <recommendedName>
        <fullName evidence="15">Histidine kinase</fullName>
    </recommendedName>
</protein>
<evidence type="ECO:0000256" key="5">
    <source>
        <dbReference type="ARBA" id="ARBA00022679"/>
    </source>
</evidence>
<evidence type="ECO:0000256" key="8">
    <source>
        <dbReference type="PROSITE-ProRule" id="PRU00529"/>
    </source>
</evidence>
<dbReference type="AlphaFoldDB" id="A0A2S0MCW6"/>
<evidence type="ECO:0000256" key="9">
    <source>
        <dbReference type="SAM" id="MobiDB-lite"/>
    </source>
</evidence>
<dbReference type="InterPro" id="IPR029016">
    <property type="entry name" value="GAF-like_dom_sf"/>
</dbReference>
<dbReference type="InterPro" id="IPR054170">
    <property type="entry name" value="RlmL_1st"/>
</dbReference>
<dbReference type="Pfam" id="PF00360">
    <property type="entry name" value="PHY"/>
    <property type="match status" value="1"/>
</dbReference>
<dbReference type="PANTHER" id="PTHR47313">
    <property type="entry name" value="RIBOSOMAL RNA LARGE SUBUNIT METHYLTRANSFERASE K/L"/>
    <property type="match status" value="1"/>
</dbReference>
<reference evidence="13 14" key="1">
    <citation type="submission" date="2018-03" db="EMBL/GenBank/DDBJ databases">
        <title>Genome sequencing of Ottowia sp.</title>
        <authorList>
            <person name="Kim S.-J."/>
            <person name="Heo J."/>
            <person name="Kwon S.-W."/>
        </authorList>
    </citation>
    <scope>NUCLEOTIDE SEQUENCE [LARGE SCALE GENOMIC DNA]</scope>
    <source>
        <strain evidence="13 14">KADR8-3</strain>
    </source>
</reference>
<feature type="region of interest" description="Disordered" evidence="9">
    <location>
        <begin position="426"/>
        <end position="449"/>
    </location>
</feature>
<dbReference type="Gene3D" id="3.30.450.270">
    <property type="match status" value="1"/>
</dbReference>
<sequence length="1148" mass="123640">MALLKPQSQLHTPGAIQAHGVLIALDGFGVVTHLSANAAKLLGHEAPSLGRALPEQFGLSGASLVAAKAGGEDSALADHHRVALNGRQFDCLVRRQKWGTLVELEPSPHPRQDLDPGPTLHQVVRRLRQQTNVQGLLDEGTRALRAMLGFDRVLAYHFKRDGSSQVVAEASSATDWPPRLGQRFPEAHIPVEARRLFSLNPARHVPDADSAPVPLEAAPGHEAPLDMTLSALRSVPDFHAHYLHDSGISASMCVPLIVDGDLWGILACHHRAAVQVPYPVRASCAVLGELLSTQLQYQLDKDRAARELTHERLRGNLLAQLQGATDPALVLASRLPNMARAFRAQAAVMSHQSSVFAHGDIPHGLQTALLRWLHDGGVDSGRVYVTDALTESAPDLAARLTGWGGMMSFCFDEPSQTRILLLRRQAPDAGDGDVPSAARSALGETTTGPDSDFDGTVAWGAVERDALQALGNSLGLLVGAGVADMHRYRNAVGAMLRAQAREVALPESSDQTSRFDRVLHKAMELSLMRGNVKPLALAPVDLPALLSARVTQALQREHGASIYLDTPAKRGDAAPVVVQADHERLAALFDGLIDNALRHGQAGESVVVRVRREGDSAVTEISNISPPIVPAVVDMLFSGTEPAAVDDSRGGLGFGLYVCQSIAQAHGGSLAYTHEDPFVTLSVRLPLAPALAHCARRSQCAAMATSSGTAAFKAADLTLFLPCAGGVEGYLADEVHGLTGLTGHDLLAERGGVRVRGDWAVVMRLNLHSRLAQRVLIELAHGPYRDEHDLYALAAEVPWEQWFQARQTFRVDLTAQASPLKSLNFATLRVKDAVADRFRNAAGGVRPSIDTQHPQVRIHAHLSATHASVSIDTSGEPLFKRGWRQDKGDAPLKETLAAAMLAASGWWEPAASRVSELPLYDPCCGSGTIAIEAAQLVLGLPAGGARRFAFEQLRPFDARTWMAIKAAAREGARRPGPIQVFGSDVAHRMVDFAQRNAERAGVGHAVQLRGGDALQRVPPTPQPGVMLMNPPYGERIAAAGVAGQKARGREAFQHGPLSRSADQRRPGEDAAERDTGDDFFAQLAAHWKTHYAGWTAWLLTPDLKLPSRLRLKETRRVPMWNGPIECRLFRFDLTARREKSDSNPPPAP</sequence>
<organism evidence="13 14">
    <name type="scientific">Ottowia oryzae</name>
    <dbReference type="NCBI Taxonomy" id="2109914"/>
    <lineage>
        <taxon>Bacteria</taxon>
        <taxon>Pseudomonadati</taxon>
        <taxon>Pseudomonadota</taxon>
        <taxon>Betaproteobacteria</taxon>
        <taxon>Burkholderiales</taxon>
        <taxon>Comamonadaceae</taxon>
        <taxon>Ottowia</taxon>
    </lineage>
</organism>
<dbReference type="Gene3D" id="3.30.2130.30">
    <property type="match status" value="1"/>
</dbReference>
<dbReference type="Gene3D" id="3.30.450.20">
    <property type="entry name" value="PAS domain"/>
    <property type="match status" value="1"/>
</dbReference>
<evidence type="ECO:0000256" key="6">
    <source>
        <dbReference type="ARBA" id="ARBA00022991"/>
    </source>
</evidence>
<dbReference type="PROSITE" id="PS50046">
    <property type="entry name" value="PHYTOCHROME_2"/>
    <property type="match status" value="1"/>
</dbReference>
<dbReference type="GO" id="GO:0003723">
    <property type="term" value="F:RNA binding"/>
    <property type="evidence" value="ECO:0007669"/>
    <property type="project" value="UniProtKB-UniRule"/>
</dbReference>
<evidence type="ECO:0000256" key="3">
    <source>
        <dbReference type="ARBA" id="ARBA00022603"/>
    </source>
</evidence>
<evidence type="ECO:0000256" key="1">
    <source>
        <dbReference type="ARBA" id="ARBA00006402"/>
    </source>
</evidence>
<keyword evidence="2" id="KW-0600">Photoreceptor protein</keyword>
<dbReference type="Pfam" id="PF22020">
    <property type="entry name" value="RlmL_1st"/>
    <property type="match status" value="1"/>
</dbReference>
<dbReference type="InterPro" id="IPR035965">
    <property type="entry name" value="PAS-like_dom_sf"/>
</dbReference>
<keyword evidence="6" id="KW-0157">Chromophore</keyword>
<keyword evidence="7" id="KW-0675">Receptor</keyword>
<dbReference type="InterPro" id="IPR000241">
    <property type="entry name" value="RlmKL-like_Mtase"/>
</dbReference>
<dbReference type="InterPro" id="IPR004114">
    <property type="entry name" value="THUMP_dom"/>
</dbReference>
<keyword evidence="8" id="KW-0694">RNA-binding</keyword>
<dbReference type="InterPro" id="IPR043150">
    <property type="entry name" value="Phytochrome_PHY_sf"/>
</dbReference>
<dbReference type="InterPro" id="IPR003594">
    <property type="entry name" value="HATPase_dom"/>
</dbReference>
<dbReference type="SMART" id="SM00065">
    <property type="entry name" value="GAF"/>
    <property type="match status" value="1"/>
</dbReference>
<keyword evidence="4" id="KW-0716">Sensory transduction</keyword>
<dbReference type="SUPFAM" id="SSF55781">
    <property type="entry name" value="GAF domain-like"/>
    <property type="match status" value="2"/>
</dbReference>
<accession>A0A2S0MCW6</accession>
<dbReference type="InterPro" id="IPR003018">
    <property type="entry name" value="GAF"/>
</dbReference>
<feature type="compositionally biased region" description="Basic and acidic residues" evidence="9">
    <location>
        <begin position="1061"/>
        <end position="1073"/>
    </location>
</feature>
<feature type="domain" description="Phytochrome chromophore attachment site" evidence="10">
    <location>
        <begin position="132"/>
        <end position="289"/>
    </location>
</feature>
<dbReference type="InterPro" id="IPR013515">
    <property type="entry name" value="Phytochrome_cen-reg"/>
</dbReference>
<dbReference type="Pfam" id="PF01170">
    <property type="entry name" value="UPF0020"/>
    <property type="match status" value="1"/>
</dbReference>
<dbReference type="InterPro" id="IPR013654">
    <property type="entry name" value="PAS_2"/>
</dbReference>
<feature type="domain" description="Histidine kinase" evidence="11">
    <location>
        <begin position="510"/>
        <end position="689"/>
    </location>
</feature>
<evidence type="ECO:0000313" key="14">
    <source>
        <dbReference type="Proteomes" id="UP000239709"/>
    </source>
</evidence>
<dbReference type="SUPFAM" id="SSF55785">
    <property type="entry name" value="PYP-like sensor domain (PAS domain)"/>
    <property type="match status" value="1"/>
</dbReference>
<dbReference type="EMBL" id="CP027666">
    <property type="protein sequence ID" value="AVO33739.1"/>
    <property type="molecule type" value="Genomic_DNA"/>
</dbReference>
<evidence type="ECO:0000256" key="4">
    <source>
        <dbReference type="ARBA" id="ARBA00022606"/>
    </source>
</evidence>
<dbReference type="Gene3D" id="3.40.50.150">
    <property type="entry name" value="Vaccinia Virus protein VP39"/>
    <property type="match status" value="2"/>
</dbReference>
<dbReference type="Pfam" id="PF02518">
    <property type="entry name" value="HATPase_c"/>
    <property type="match status" value="1"/>
</dbReference>
<evidence type="ECO:0008006" key="15">
    <source>
        <dbReference type="Google" id="ProtNLM"/>
    </source>
</evidence>
<evidence type="ECO:0000259" key="12">
    <source>
        <dbReference type="PROSITE" id="PS51165"/>
    </source>
</evidence>
<feature type="region of interest" description="Disordered" evidence="9">
    <location>
        <begin position="1043"/>
        <end position="1073"/>
    </location>
</feature>
<dbReference type="InterPro" id="IPR036890">
    <property type="entry name" value="HATPase_C_sf"/>
</dbReference>
<evidence type="ECO:0000259" key="11">
    <source>
        <dbReference type="PROSITE" id="PS50109"/>
    </source>
</evidence>
<dbReference type="SMART" id="SM00387">
    <property type="entry name" value="HATPase_c"/>
    <property type="match status" value="1"/>
</dbReference>
<dbReference type="Pfam" id="PF01590">
    <property type="entry name" value="GAF"/>
    <property type="match status" value="1"/>
</dbReference>
<proteinExistence type="inferred from homology"/>
<dbReference type="PROSITE" id="PS50109">
    <property type="entry name" value="HIS_KIN"/>
    <property type="match status" value="1"/>
</dbReference>
<dbReference type="OrthoDB" id="9809404at2"/>
<gene>
    <name evidence="13" type="ORF">C6570_05290</name>
</gene>
<dbReference type="InterPro" id="IPR016132">
    <property type="entry name" value="Phyto_chromo_attachment"/>
</dbReference>
<dbReference type="Pfam" id="PF02926">
    <property type="entry name" value="THUMP"/>
    <property type="match status" value="1"/>
</dbReference>
<keyword evidence="14" id="KW-1185">Reference proteome</keyword>
<dbReference type="GO" id="GO:0008990">
    <property type="term" value="F:rRNA (guanine-N2-)-methyltransferase activity"/>
    <property type="evidence" value="ECO:0007669"/>
    <property type="project" value="TreeGrafter"/>
</dbReference>
<dbReference type="GO" id="GO:0070043">
    <property type="term" value="F:rRNA (guanine-N7-)-methyltransferase activity"/>
    <property type="evidence" value="ECO:0007669"/>
    <property type="project" value="TreeGrafter"/>
</dbReference>
<dbReference type="GO" id="GO:0009881">
    <property type="term" value="F:photoreceptor activity"/>
    <property type="evidence" value="ECO:0007669"/>
    <property type="project" value="UniProtKB-KW"/>
</dbReference>
<dbReference type="GO" id="GO:0009584">
    <property type="term" value="P:detection of visible light"/>
    <property type="evidence" value="ECO:0007669"/>
    <property type="project" value="InterPro"/>
</dbReference>
<comment type="similarity">
    <text evidence="1">In the N-terminal section; belongs to the phytochrome family.</text>
</comment>
<dbReference type="PANTHER" id="PTHR47313:SF1">
    <property type="entry name" value="RIBOSOMAL RNA LARGE SUBUNIT METHYLTRANSFERASE K_L"/>
    <property type="match status" value="1"/>
</dbReference>
<dbReference type="CDD" id="cd11715">
    <property type="entry name" value="THUMP_AdoMetMT"/>
    <property type="match status" value="1"/>
</dbReference>
<dbReference type="KEGG" id="otk:C6570_05290"/>
<evidence type="ECO:0000259" key="10">
    <source>
        <dbReference type="PROSITE" id="PS50046"/>
    </source>
</evidence>
<keyword evidence="3" id="KW-0489">Methyltransferase</keyword>
<feature type="domain" description="THUMP" evidence="12">
    <location>
        <begin position="761"/>
        <end position="873"/>
    </location>
</feature>
<dbReference type="SUPFAM" id="SSF53335">
    <property type="entry name" value="S-adenosyl-L-methionine-dependent methyltransferases"/>
    <property type="match status" value="1"/>
</dbReference>
<dbReference type="Gene3D" id="3.30.565.10">
    <property type="entry name" value="Histidine kinase-like ATPase, C-terminal domain"/>
    <property type="match status" value="1"/>
</dbReference>
<evidence type="ECO:0000256" key="7">
    <source>
        <dbReference type="ARBA" id="ARBA00023170"/>
    </source>
</evidence>
<dbReference type="SMART" id="SM00981">
    <property type="entry name" value="THUMP"/>
    <property type="match status" value="1"/>
</dbReference>
<name>A0A2S0MCW6_9BURK</name>
<dbReference type="Pfam" id="PF08446">
    <property type="entry name" value="PAS_2"/>
    <property type="match status" value="1"/>
</dbReference>
<dbReference type="Proteomes" id="UP000239709">
    <property type="component" value="Chromosome"/>
</dbReference>
<dbReference type="SUPFAM" id="SSF55874">
    <property type="entry name" value="ATPase domain of HSP90 chaperone/DNA topoisomerase II/histidine kinase"/>
    <property type="match status" value="1"/>
</dbReference>
<evidence type="ECO:0000256" key="2">
    <source>
        <dbReference type="ARBA" id="ARBA00022543"/>
    </source>
</evidence>
<dbReference type="InterPro" id="IPR005467">
    <property type="entry name" value="His_kinase_dom"/>
</dbReference>
<dbReference type="Gene3D" id="3.30.450.40">
    <property type="match status" value="1"/>
</dbReference>
<evidence type="ECO:0000313" key="13">
    <source>
        <dbReference type="EMBL" id="AVO33739.1"/>
    </source>
</evidence>